<dbReference type="Proteomes" id="UP000725649">
    <property type="component" value="Unassembled WGS sequence"/>
</dbReference>
<dbReference type="Gene3D" id="3.40.50.300">
    <property type="entry name" value="P-loop containing nucleotide triphosphate hydrolases"/>
    <property type="match status" value="1"/>
</dbReference>
<dbReference type="Pfam" id="PF03237">
    <property type="entry name" value="Terminase_6N"/>
    <property type="match status" value="1"/>
</dbReference>
<reference evidence="1" key="1">
    <citation type="submission" date="2019-04" db="EMBL/GenBank/DDBJ databases">
        <title>Evolution of Biomass-Degrading Anaerobic Consortia Revealed by Metagenomics.</title>
        <authorList>
            <person name="Peng X."/>
        </authorList>
    </citation>
    <scope>NUCLEOTIDE SEQUENCE</scope>
    <source>
        <strain evidence="1">SIG66</strain>
    </source>
</reference>
<gene>
    <name evidence="1" type="ORF">E7027_05435</name>
</gene>
<evidence type="ECO:0000313" key="2">
    <source>
        <dbReference type="Proteomes" id="UP000725649"/>
    </source>
</evidence>
<dbReference type="InterPro" id="IPR027417">
    <property type="entry name" value="P-loop_NTPase"/>
</dbReference>
<protein>
    <submittedName>
        <fullName evidence="1">Terminase</fullName>
    </submittedName>
</protein>
<dbReference type="Gene3D" id="3.30.420.240">
    <property type="match status" value="1"/>
</dbReference>
<evidence type="ECO:0000313" key="1">
    <source>
        <dbReference type="EMBL" id="MBE6421551.1"/>
    </source>
</evidence>
<accession>A0A928DQZ6</accession>
<proteinExistence type="predicted"/>
<sequence length="442" mass="49563">MGRKIITSPAGKITIPYRPRPVQAAIHQQLENHRFCVLVTHRQLGKTVCAVNHLLKKALQNTRPHARYFYIAPFLKQAKMIAWDYVKRYCGPLPQVTVNESELCVHLPTGARIWVCGADNPDALRGTYADGVVLDEYAQIKPDVFTEIVRPMLLSREGWAVFMGTPKGQNAFYELFSRAQKAALEEPDTWWVGVFRADESGVISPKELTRLSRETPQTIFRQEYLCDFTASAENVLIPIDSVLAACSRSYASAELRFSPRVMGVDPARFGDDRSVIFLRQGLKAFEPFVFRQLDNMALAERVAQQIQAFRPQGVFIDAGCGGGVIDRLRQLGFSVTEVPFGSTPLRAGQYANKRAEMWGEMARWIKTGGSLPQHAELKADLCQVCYEFDSAGRLRLEAKEKIKERCGKSPDLADALALTFAFPVQAVFQNGPEFAASEYKLF</sequence>
<comment type="caution">
    <text evidence="1">The sequence shown here is derived from an EMBL/GenBank/DDBJ whole genome shotgun (WGS) entry which is preliminary data.</text>
</comment>
<dbReference type="AlphaFoldDB" id="A0A928DQZ6"/>
<organism evidence="1 2">
    <name type="scientific">Candidatus Avelusimicrobium gallicola</name>
    <dbReference type="NCBI Taxonomy" id="2562704"/>
    <lineage>
        <taxon>Bacteria</taxon>
        <taxon>Pseudomonadati</taxon>
        <taxon>Elusimicrobiota</taxon>
        <taxon>Elusimicrobia</taxon>
        <taxon>Elusimicrobiales</taxon>
        <taxon>Elusimicrobiaceae</taxon>
        <taxon>Candidatus Avelusimicrobium</taxon>
    </lineage>
</organism>
<name>A0A928DQZ6_9BACT</name>
<dbReference type="EMBL" id="SUVG01000006">
    <property type="protein sequence ID" value="MBE6421551.1"/>
    <property type="molecule type" value="Genomic_DNA"/>
</dbReference>